<name>A0A8S4PYH6_OWEFU</name>
<dbReference type="AlphaFoldDB" id="A0A8S4PYH6"/>
<feature type="chain" id="PRO_5035853705" evidence="1">
    <location>
        <begin position="25"/>
        <end position="145"/>
    </location>
</feature>
<gene>
    <name evidence="2" type="ORF">OFUS_LOCUS22050</name>
</gene>
<comment type="caution">
    <text evidence="2">The sequence shown here is derived from an EMBL/GenBank/DDBJ whole genome shotgun (WGS) entry which is preliminary data.</text>
</comment>
<keyword evidence="1" id="KW-0732">Signal</keyword>
<feature type="non-terminal residue" evidence="2">
    <location>
        <position position="145"/>
    </location>
</feature>
<proteinExistence type="predicted"/>
<evidence type="ECO:0000313" key="2">
    <source>
        <dbReference type="EMBL" id="CAH1797834.1"/>
    </source>
</evidence>
<dbReference type="Proteomes" id="UP000749559">
    <property type="component" value="Unassembled WGS sequence"/>
</dbReference>
<sequence length="145" mass="16763">IRRYIRKVHPQLVLLIFLFIDVLPKQQRFKKTAKAAIQTEIMAAEYDNVKVIRPPPPQPSAVFVQSPAVESSEACLRHCLTTIDNDIRVLMEERKRVVLEFEARGLKKPECPIIYKYIVKEVRVEKSVTKMPLGQKILKKVGLKK</sequence>
<feature type="signal peptide" evidence="1">
    <location>
        <begin position="1"/>
        <end position="24"/>
    </location>
</feature>
<organism evidence="2 3">
    <name type="scientific">Owenia fusiformis</name>
    <name type="common">Polychaete worm</name>
    <dbReference type="NCBI Taxonomy" id="6347"/>
    <lineage>
        <taxon>Eukaryota</taxon>
        <taxon>Metazoa</taxon>
        <taxon>Spiralia</taxon>
        <taxon>Lophotrochozoa</taxon>
        <taxon>Annelida</taxon>
        <taxon>Polychaeta</taxon>
        <taxon>Sedentaria</taxon>
        <taxon>Canalipalpata</taxon>
        <taxon>Sabellida</taxon>
        <taxon>Oweniida</taxon>
        <taxon>Oweniidae</taxon>
        <taxon>Owenia</taxon>
    </lineage>
</organism>
<reference evidence="2" key="1">
    <citation type="submission" date="2022-03" db="EMBL/GenBank/DDBJ databases">
        <authorList>
            <person name="Martin C."/>
        </authorList>
    </citation>
    <scope>NUCLEOTIDE SEQUENCE</scope>
</reference>
<protein>
    <submittedName>
        <fullName evidence="2">Uncharacterized protein</fullName>
    </submittedName>
</protein>
<accession>A0A8S4PYH6</accession>
<dbReference type="EMBL" id="CAIIXF020000010">
    <property type="protein sequence ID" value="CAH1797834.1"/>
    <property type="molecule type" value="Genomic_DNA"/>
</dbReference>
<evidence type="ECO:0000256" key="1">
    <source>
        <dbReference type="SAM" id="SignalP"/>
    </source>
</evidence>
<keyword evidence="3" id="KW-1185">Reference proteome</keyword>
<evidence type="ECO:0000313" key="3">
    <source>
        <dbReference type="Proteomes" id="UP000749559"/>
    </source>
</evidence>